<gene>
    <name evidence="1" type="ORF">NCTC7911_00392</name>
</gene>
<keyword evidence="2" id="KW-1185">Reference proteome</keyword>
<protein>
    <submittedName>
        <fullName evidence="1">Uncharacterized protein</fullName>
    </submittedName>
</protein>
<dbReference type="AlphaFoldDB" id="A0A378QFI6"/>
<evidence type="ECO:0000313" key="1">
    <source>
        <dbReference type="EMBL" id="STY99024.1"/>
    </source>
</evidence>
<sequence length="44" mass="5312">MSNYVWLYEYRSFSIANTYGIVVKTVEFDGLEIFFLEEKKNMVH</sequence>
<name>A0A378QFI6_MORLA</name>
<proteinExistence type="predicted"/>
<dbReference type="Proteomes" id="UP000254107">
    <property type="component" value="Unassembled WGS sequence"/>
</dbReference>
<dbReference type="EMBL" id="UGQC01000001">
    <property type="protein sequence ID" value="STY99024.1"/>
    <property type="molecule type" value="Genomic_DNA"/>
</dbReference>
<reference evidence="1 2" key="1">
    <citation type="submission" date="2018-06" db="EMBL/GenBank/DDBJ databases">
        <authorList>
            <consortium name="Pathogen Informatics"/>
            <person name="Doyle S."/>
        </authorList>
    </citation>
    <scope>NUCLEOTIDE SEQUENCE [LARGE SCALE GENOMIC DNA]</scope>
    <source>
        <strain evidence="1 2">NCTC7911</strain>
    </source>
</reference>
<organism evidence="1 2">
    <name type="scientific">Moraxella lacunata</name>
    <dbReference type="NCBI Taxonomy" id="477"/>
    <lineage>
        <taxon>Bacteria</taxon>
        <taxon>Pseudomonadati</taxon>
        <taxon>Pseudomonadota</taxon>
        <taxon>Gammaproteobacteria</taxon>
        <taxon>Moraxellales</taxon>
        <taxon>Moraxellaceae</taxon>
        <taxon>Moraxella</taxon>
    </lineage>
</organism>
<evidence type="ECO:0000313" key="2">
    <source>
        <dbReference type="Proteomes" id="UP000254107"/>
    </source>
</evidence>
<accession>A0A378QFI6</accession>